<reference evidence="2 3" key="1">
    <citation type="submission" date="2023-05" db="EMBL/GenBank/DDBJ databases">
        <title>Adaptations of aquatic viruses from atmosphere-close ecosystems of the Central Arctic Ocean.</title>
        <authorList>
            <person name="Rahlff J."/>
            <person name="Holmfeldt K."/>
        </authorList>
    </citation>
    <scope>NUCLEOTIDE SEQUENCE [LARGE SCALE GENOMIC DNA]</scope>
    <source>
        <strain evidence="2 3">Arc14</strain>
    </source>
</reference>
<dbReference type="InterPro" id="IPR043749">
    <property type="entry name" value="DUF5694"/>
</dbReference>
<organism evidence="2 3">
    <name type="scientific">Flavobacterium frigidarium</name>
    <dbReference type="NCBI Taxonomy" id="99286"/>
    <lineage>
        <taxon>Bacteria</taxon>
        <taxon>Pseudomonadati</taxon>
        <taxon>Bacteroidota</taxon>
        <taxon>Flavobacteriia</taxon>
        <taxon>Flavobacteriales</taxon>
        <taxon>Flavobacteriaceae</taxon>
        <taxon>Flavobacterium</taxon>
    </lineage>
</organism>
<feature type="signal peptide" evidence="1">
    <location>
        <begin position="1"/>
        <end position="20"/>
    </location>
</feature>
<feature type="chain" id="PRO_5046436755" evidence="1">
    <location>
        <begin position="21"/>
        <end position="282"/>
    </location>
</feature>
<evidence type="ECO:0000313" key="2">
    <source>
        <dbReference type="EMBL" id="MEZ7514392.1"/>
    </source>
</evidence>
<evidence type="ECO:0000256" key="1">
    <source>
        <dbReference type="SAM" id="SignalP"/>
    </source>
</evidence>
<dbReference type="RefSeq" id="WP_371568128.1">
    <property type="nucleotide sequence ID" value="NZ_JASMRN010000003.1"/>
</dbReference>
<protein>
    <submittedName>
        <fullName evidence="2">DUF5694 domain-containing protein</fullName>
    </submittedName>
</protein>
<gene>
    <name evidence="2" type="ORF">QO192_03745</name>
</gene>
<dbReference type="Pfam" id="PF18950">
    <property type="entry name" value="DUF5694"/>
    <property type="match status" value="1"/>
</dbReference>
<dbReference type="Proteomes" id="UP001568894">
    <property type="component" value="Unassembled WGS sequence"/>
</dbReference>
<accession>A0ABV4K9X7</accession>
<comment type="caution">
    <text evidence="2">The sequence shown here is derived from an EMBL/GenBank/DDBJ whole genome shotgun (WGS) entry which is preliminary data.</text>
</comment>
<keyword evidence="3" id="KW-1185">Reference proteome</keyword>
<evidence type="ECO:0000313" key="3">
    <source>
        <dbReference type="Proteomes" id="UP001568894"/>
    </source>
</evidence>
<keyword evidence="1" id="KW-0732">Signal</keyword>
<name>A0ABV4K9X7_9FLAO</name>
<dbReference type="EMBL" id="JASMRN010000003">
    <property type="protein sequence ID" value="MEZ7514392.1"/>
    <property type="molecule type" value="Genomic_DNA"/>
</dbReference>
<sequence length="282" mass="33549">MKFKLITFCLFTLVTYVSKAQINPDSILIENEKQPKVLLVGTFHFAYFDQDQYKTEELNRVNILSEERQKEVLELVDYIAKFKPNKIFVEDFNKSNVLMENYKNYQKGKYKLTADEIDQIAFRLSDKFRLDTIYAVDSRTIAHDLFENDSTKNYIKSLKKNVTNEKTSPTLTKYHKWYELDDKYLLENSLLDYFKLLNSEKYQQRGFYSMFLTSFKSENIEGADDLTLDLISRNIRILHKITQNIISEEDRILILFGSSHTEFFKVFFETSPEYELVNFNEL</sequence>
<proteinExistence type="predicted"/>